<keyword evidence="4" id="KW-0946">Virion</keyword>
<sequence>MHPNVQHKHLAWHETLKLHELTASQSNNLIALKKHIHEVCDPKLHALYEEAIRCTESNLRDLLHFYSLAPMEARNQKGKGEHEDMTAFYAGHLLEFAKNNIMRYADAITETATPQLRDTFVKHLNNAIKFHAQVFNYMMECGFYHPYDLHRMLEDDKRNAKRALEF</sequence>
<dbReference type="RefSeq" id="WP_212980826.1">
    <property type="nucleotide sequence ID" value="NZ_AP025343.1"/>
</dbReference>
<organism evidence="4 5">
    <name type="scientific">Paenibacillus azoreducens</name>
    <dbReference type="NCBI Taxonomy" id="116718"/>
    <lineage>
        <taxon>Bacteria</taxon>
        <taxon>Bacillati</taxon>
        <taxon>Bacillota</taxon>
        <taxon>Bacilli</taxon>
        <taxon>Bacillales</taxon>
        <taxon>Paenibacillaceae</taxon>
        <taxon>Paenibacillus</taxon>
    </lineage>
</organism>
<dbReference type="InterPro" id="IPR012347">
    <property type="entry name" value="Ferritin-like"/>
</dbReference>
<dbReference type="PANTHER" id="PTHR39183">
    <property type="entry name" value="SPORE COAT PROTEIN F-LIKE PROTEIN YHCQ"/>
    <property type="match status" value="1"/>
</dbReference>
<evidence type="ECO:0000256" key="1">
    <source>
        <dbReference type="ARBA" id="ARBA00022969"/>
    </source>
</evidence>
<dbReference type="Pfam" id="PF07875">
    <property type="entry name" value="Coat_F"/>
    <property type="match status" value="1"/>
</dbReference>
<dbReference type="Proteomes" id="UP000682811">
    <property type="component" value="Unassembled WGS sequence"/>
</dbReference>
<dbReference type="GO" id="GO:0030435">
    <property type="term" value="P:sporulation resulting in formation of a cellular spore"/>
    <property type="evidence" value="ECO:0007669"/>
    <property type="project" value="UniProtKB-KW"/>
</dbReference>
<keyword evidence="5" id="KW-1185">Reference proteome</keyword>
<dbReference type="Gene3D" id="1.20.1260.10">
    <property type="match status" value="1"/>
</dbReference>
<reference evidence="4 5" key="1">
    <citation type="submission" date="2021-03" db="EMBL/GenBank/DDBJ databases">
        <title>Antimicrobial resistance genes in bacteria isolated from Japanese honey, and their potential for conferring macrolide and lincosamide resistance in the American foulbrood pathogen Paenibacillus larvae.</title>
        <authorList>
            <person name="Okamoto M."/>
            <person name="Kumagai M."/>
            <person name="Kanamori H."/>
            <person name="Takamatsu D."/>
        </authorList>
    </citation>
    <scope>NUCLEOTIDE SEQUENCE [LARGE SCALE GENOMIC DNA]</scope>
    <source>
        <strain evidence="4 5">J34TS1</strain>
    </source>
</reference>
<comment type="similarity">
    <text evidence="3">Belongs to the CotF family.</text>
</comment>
<evidence type="ECO:0000256" key="3">
    <source>
        <dbReference type="ARBA" id="ARBA00024344"/>
    </source>
</evidence>
<protein>
    <submittedName>
        <fullName evidence="4">Spore coat protein F</fullName>
    </submittedName>
</protein>
<gene>
    <name evidence="4" type="primary">cotF</name>
    <name evidence="4" type="ORF">J34TS1_54610</name>
</gene>
<accession>A0A920CR75</accession>
<dbReference type="InterPro" id="IPR012851">
    <property type="entry name" value="Spore_coat_CotF-like"/>
</dbReference>
<evidence type="ECO:0000256" key="2">
    <source>
        <dbReference type="ARBA" id="ARBA00024325"/>
    </source>
</evidence>
<keyword evidence="1" id="KW-0749">Sporulation</keyword>
<name>A0A920CR75_9BACL</name>
<evidence type="ECO:0000313" key="5">
    <source>
        <dbReference type="Proteomes" id="UP000682811"/>
    </source>
</evidence>
<dbReference type="AlphaFoldDB" id="A0A920CR75"/>
<dbReference type="PANTHER" id="PTHR39183:SF1">
    <property type="entry name" value="SPORE COAT PROTEIN F-LIKE PROTEIN YHCQ"/>
    <property type="match status" value="1"/>
</dbReference>
<proteinExistence type="inferred from homology"/>
<comment type="subcellular location">
    <subcellularLocation>
        <location evidence="2">Spore coat</location>
    </subcellularLocation>
</comment>
<evidence type="ECO:0000313" key="4">
    <source>
        <dbReference type="EMBL" id="GIO50696.1"/>
    </source>
</evidence>
<comment type="caution">
    <text evidence="4">The sequence shown here is derived from an EMBL/GenBank/DDBJ whole genome shotgun (WGS) entry which is preliminary data.</text>
</comment>
<keyword evidence="4" id="KW-0167">Capsid protein</keyword>
<dbReference type="EMBL" id="BORT01000036">
    <property type="protein sequence ID" value="GIO50696.1"/>
    <property type="molecule type" value="Genomic_DNA"/>
</dbReference>